<organism evidence="2 3">
    <name type="scientific">Hoeflea poritis</name>
    <dbReference type="NCBI Taxonomy" id="2993659"/>
    <lineage>
        <taxon>Bacteria</taxon>
        <taxon>Pseudomonadati</taxon>
        <taxon>Pseudomonadota</taxon>
        <taxon>Alphaproteobacteria</taxon>
        <taxon>Hyphomicrobiales</taxon>
        <taxon>Rhizobiaceae</taxon>
        <taxon>Hoeflea</taxon>
    </lineage>
</organism>
<dbReference type="InterPro" id="IPR009799">
    <property type="entry name" value="EthD_dom"/>
</dbReference>
<keyword evidence="3" id="KW-1185">Reference proteome</keyword>
<dbReference type="Gene3D" id="3.30.70.100">
    <property type="match status" value="1"/>
</dbReference>
<dbReference type="Pfam" id="PF07110">
    <property type="entry name" value="EthD"/>
    <property type="match status" value="1"/>
</dbReference>
<evidence type="ECO:0000259" key="1">
    <source>
        <dbReference type="Pfam" id="PF07110"/>
    </source>
</evidence>
<comment type="caution">
    <text evidence="2">The sequence shown here is derived from an EMBL/GenBank/DDBJ whole genome shotgun (WGS) entry which is preliminary data.</text>
</comment>
<gene>
    <name evidence="2" type="ORF">OOZ53_07135</name>
</gene>
<evidence type="ECO:0000313" key="3">
    <source>
        <dbReference type="Proteomes" id="UP001148313"/>
    </source>
</evidence>
<evidence type="ECO:0000313" key="2">
    <source>
        <dbReference type="EMBL" id="MDA4845119.1"/>
    </source>
</evidence>
<dbReference type="InterPro" id="IPR011008">
    <property type="entry name" value="Dimeric_a/b-barrel"/>
</dbReference>
<dbReference type="SUPFAM" id="SSF54909">
    <property type="entry name" value="Dimeric alpha+beta barrel"/>
    <property type="match status" value="1"/>
</dbReference>
<feature type="domain" description="EthD" evidence="1">
    <location>
        <begin position="18"/>
        <end position="100"/>
    </location>
</feature>
<accession>A0ABT4VK74</accession>
<dbReference type="EMBL" id="JAPJZH010000003">
    <property type="protein sequence ID" value="MDA4845119.1"/>
    <property type="molecule type" value="Genomic_DNA"/>
</dbReference>
<dbReference type="RefSeq" id="WP_271088683.1">
    <property type="nucleotide sequence ID" value="NZ_JAPJZH010000003.1"/>
</dbReference>
<proteinExistence type="predicted"/>
<dbReference type="Proteomes" id="UP001148313">
    <property type="component" value="Unassembled WGS sequence"/>
</dbReference>
<protein>
    <submittedName>
        <fullName evidence="2">EthD domain-containing protein</fullName>
    </submittedName>
</protein>
<sequence>MPKEPANKRVTLIMPRADMPLSHFHAHWSGPHAAIARDLPGLVWYVQNHVMRQLWCAPGQVRDVHGIAEIAFRDPGALRNTIESWVRLDELREDENRFVGGRIGNWSRLVDGPPELSQRRIIVLLSRPDGATDPIPVEKISAAVEVIGAVVPCHAEETANEPPEPGDAAGPEWFIFAELPLAQNFDELSSPEGPILRHLDGVGASTAAYLVYSEAKVLPADVPEDSA</sequence>
<name>A0ABT4VK74_9HYPH</name>
<reference evidence="2" key="1">
    <citation type="submission" date="2022-11" db="EMBL/GenBank/DDBJ databases">
        <title>Hoeflea poritis sp. nov., isolated from scleractinian coral Porites lutea.</title>
        <authorList>
            <person name="Zhang G."/>
            <person name="Wei Q."/>
            <person name="Cai L."/>
        </authorList>
    </citation>
    <scope>NUCLEOTIDE SEQUENCE</scope>
    <source>
        <strain evidence="2">E7-10</strain>
    </source>
</reference>